<proteinExistence type="predicted"/>
<organism evidence="2 3">
    <name type="scientific">Aspergillus niger</name>
    <dbReference type="NCBI Taxonomy" id="5061"/>
    <lineage>
        <taxon>Eukaryota</taxon>
        <taxon>Fungi</taxon>
        <taxon>Dikarya</taxon>
        <taxon>Ascomycota</taxon>
        <taxon>Pezizomycotina</taxon>
        <taxon>Eurotiomycetes</taxon>
        <taxon>Eurotiomycetidae</taxon>
        <taxon>Eurotiales</taxon>
        <taxon>Aspergillaceae</taxon>
        <taxon>Aspergillus</taxon>
        <taxon>Aspergillus subgen. Circumdati</taxon>
    </lineage>
</organism>
<dbReference type="OrthoDB" id="4850726at2759"/>
<dbReference type="PANTHER" id="PTHR24148">
    <property type="entry name" value="ANKYRIN REPEAT DOMAIN-CONTAINING PROTEIN 39 HOMOLOG-RELATED"/>
    <property type="match status" value="1"/>
</dbReference>
<reference evidence="3" key="1">
    <citation type="journal article" date="2016" name="Genome Announc.">
        <title>Draft genome sequence of Aspergillus niger strain An76.</title>
        <authorList>
            <person name="Gong W."/>
            <person name="Cheng Z."/>
            <person name="Zhang H."/>
            <person name="Liu L."/>
            <person name="Gao P."/>
            <person name="Wang L."/>
        </authorList>
    </citation>
    <scope>NUCLEOTIDE SEQUENCE [LARGE SCALE GENOMIC DNA]</scope>
    <source>
        <strain evidence="3">An76</strain>
    </source>
</reference>
<dbReference type="VEuPathDB" id="FungiDB:M747DRAFT_371853"/>
<dbReference type="VEuPathDB" id="FungiDB:ASPNIDRAFT2_1129693"/>
<evidence type="ECO:0000313" key="2">
    <source>
        <dbReference type="EMBL" id="GAQ47359.1"/>
    </source>
</evidence>
<dbReference type="InterPro" id="IPR052895">
    <property type="entry name" value="HetReg/Transcr_Mod"/>
</dbReference>
<sequence length="715" mass="81739">MPKHLENFPLHPERNEIRLLTILPSTKAESIIRCSLESVSLDNSPEFKAISYVWGDASKKTDIIINDTLFYVTRSVDKTLRLLRRKDRRRVVWIDYVCINQHDVPEKNTQVPLLGRVYKSASAVIAMMVNSNMDLRAAISWIKACKPGRVTRETLAWRVLDTLSQYCQKARVQRAKRLVNVYDQFRLVRDDPYWARMWTYQEYQLAKNDPVCMSGSLTFNHRLIAFFASVGLMQACWSDQEFQQLFKRRYGQTELFSELSNFCQPLERYNHENALHHLRKTLHRQCKDPRDRVYALYSLLPSLQAKHPPDYNKPLEQIMHETTAFIMTQEGPVALNIFKPREYNVSSGCSSSYPSWVLDFGCATESLGDPIRDYGWCSEAWKPLPVTTDDLSTMTICARRIGSCSPVIQLASTMPDIIDQFVSITDVRYDTWGSLESRRLSLVHTCLAYTHLYAKFTHDRSAKTTETFHLLHEIDIRRASNPWWKELCDVLPSNSGKIVFGVDDPIVEGFGISGPNVQEGDVAVMASGVLVPLILRPYPENNELYYRLVDRAYIPLMSEFATSDRRFDHARFLERDHYADDVSIVHTLITSLVDQGEHILMPMHSYGGAIGADAIQDLDQLTRAGKNFPGGIIHPLYLHNGSTYPVVPVQLFLGDCDKAQVSETLKHPIGRPLSAFHTLATADASWRVSVTYVAMTKDYSVLKGYRDFMLGRVKA</sequence>
<dbReference type="AlphaFoldDB" id="A0A100IU55"/>
<feature type="domain" description="Heterokaryon incompatibility" evidence="1">
    <location>
        <begin position="47"/>
        <end position="202"/>
    </location>
</feature>
<accession>A0A100IU55</accession>
<dbReference type="VEuPathDB" id="FungiDB:An11g08520"/>
<dbReference type="VEuPathDB" id="FungiDB:An08g09180"/>
<evidence type="ECO:0000313" key="3">
    <source>
        <dbReference type="Proteomes" id="UP000068243"/>
    </source>
</evidence>
<gene>
    <name evidence="2" type="ORF">ABL_10020</name>
</gene>
<dbReference type="Pfam" id="PF06985">
    <property type="entry name" value="HET"/>
    <property type="match status" value="1"/>
</dbReference>
<dbReference type="PANTHER" id="PTHR24148:SF64">
    <property type="entry name" value="HETEROKARYON INCOMPATIBILITY DOMAIN-CONTAINING PROTEIN"/>
    <property type="match status" value="1"/>
</dbReference>
<dbReference type="Proteomes" id="UP000068243">
    <property type="component" value="Unassembled WGS sequence"/>
</dbReference>
<protein>
    <submittedName>
        <fullName evidence="2">HET domain protein</fullName>
    </submittedName>
</protein>
<name>A0A100IU55_ASPNG</name>
<evidence type="ECO:0000259" key="1">
    <source>
        <dbReference type="Pfam" id="PF06985"/>
    </source>
</evidence>
<dbReference type="VEuPathDB" id="FungiDB:ATCC64974_99380"/>
<comment type="caution">
    <text evidence="2">The sequence shown here is derived from an EMBL/GenBank/DDBJ whole genome shotgun (WGS) entry which is preliminary data.</text>
</comment>
<dbReference type="VEuPathDB" id="FungiDB:ASPNIDRAFT2_1131737"/>
<dbReference type="VEuPathDB" id="FungiDB:M747DRAFT_296272"/>
<dbReference type="InterPro" id="IPR010730">
    <property type="entry name" value="HET"/>
</dbReference>
<dbReference type="EMBL" id="BCMY01000028">
    <property type="protein sequence ID" value="GAQ47359.1"/>
    <property type="molecule type" value="Genomic_DNA"/>
</dbReference>
<dbReference type="OMA" id="YESTMHH"/>
<dbReference type="VEuPathDB" id="FungiDB:ATCC64974_93490"/>